<feature type="transmembrane region" description="Helical" evidence="6">
    <location>
        <begin position="152"/>
        <end position="169"/>
    </location>
</feature>
<comment type="caution">
    <text evidence="7">The sequence shown here is derived from an EMBL/GenBank/DDBJ whole genome shotgun (WGS) entry which is preliminary data.</text>
</comment>
<evidence type="ECO:0000313" key="7">
    <source>
        <dbReference type="EMBL" id="EEW24161.1"/>
    </source>
</evidence>
<evidence type="ECO:0000313" key="8">
    <source>
        <dbReference type="Proteomes" id="UP000010121"/>
    </source>
</evidence>
<feature type="transmembrane region" description="Helical" evidence="6">
    <location>
        <begin position="85"/>
        <end position="106"/>
    </location>
</feature>
<keyword evidence="4 6" id="KW-1133">Transmembrane helix</keyword>
<evidence type="ECO:0000256" key="6">
    <source>
        <dbReference type="SAM" id="Phobius"/>
    </source>
</evidence>
<keyword evidence="8" id="KW-1185">Reference proteome</keyword>
<dbReference type="OrthoDB" id="9859397at2"/>
<feature type="transmembrane region" description="Helical" evidence="6">
    <location>
        <begin position="39"/>
        <end position="64"/>
    </location>
</feature>
<dbReference type="InterPro" id="IPR050833">
    <property type="entry name" value="Poly_Biosynth_Transport"/>
</dbReference>
<dbReference type="Pfam" id="PF01943">
    <property type="entry name" value="Polysacc_synt"/>
    <property type="match status" value="1"/>
</dbReference>
<feature type="transmembrane region" description="Helical" evidence="6">
    <location>
        <begin position="7"/>
        <end position="27"/>
    </location>
</feature>
<feature type="transmembrane region" description="Helical" evidence="6">
    <location>
        <begin position="330"/>
        <end position="349"/>
    </location>
</feature>
<evidence type="ECO:0000256" key="5">
    <source>
        <dbReference type="ARBA" id="ARBA00023136"/>
    </source>
</evidence>
<evidence type="ECO:0000256" key="1">
    <source>
        <dbReference type="ARBA" id="ARBA00004651"/>
    </source>
</evidence>
<evidence type="ECO:0000256" key="2">
    <source>
        <dbReference type="ARBA" id="ARBA00022475"/>
    </source>
</evidence>
<keyword evidence="2" id="KW-1003">Cell membrane</keyword>
<feature type="transmembrane region" description="Helical" evidence="6">
    <location>
        <begin position="382"/>
        <end position="403"/>
    </location>
</feature>
<feature type="transmembrane region" description="Helical" evidence="6">
    <location>
        <begin position="215"/>
        <end position="235"/>
    </location>
</feature>
<proteinExistence type="predicted"/>
<evidence type="ECO:0000256" key="4">
    <source>
        <dbReference type="ARBA" id="ARBA00022989"/>
    </source>
</evidence>
<dbReference type="AlphaFoldDB" id="C8S4A2"/>
<accession>C8S4A2</accession>
<dbReference type="STRING" id="371731.Rsw2DRAFT_2880"/>
<protein>
    <submittedName>
        <fullName evidence="7">Polysaccharide biosynthesis protein</fullName>
    </submittedName>
</protein>
<feature type="transmembrane region" description="Helical" evidence="6">
    <location>
        <begin position="297"/>
        <end position="318"/>
    </location>
</feature>
<gene>
    <name evidence="7" type="ORF">Rsw2DRAFT_2880</name>
</gene>
<sequence length="422" mass="43386">MKFGPTAQVAVFNAIGAGLGFVVLMILTRGLGAETFGRLAPALAIMDLGPLFIDTVLSAGTVTIASRRMAQDPTADGRDAMATALALRSAAALAYAFGICAVAVFLPDGSGPMIAMAGVAGALLALQTALIGGLQAEQRFVQVGMGQAFKNAFRVLLMGALLLAGMLSLTAAMQAALAAAGLALLATLVLARPGYANPAGHGRGRVRRDLAGQMLAINLWMAVAAVSVVSGRIDILLLNSLSGPTEAAYYAAGIQLCIVVGVVSQAIVATTLPRIAAVARTEDLRAMLDRWMRRAPLALLPVLVMPLISPFAIPLVLGEGFAEAHWAFDLLFASAMLTLVANPVMTLLFPLGAARIFGLTALGQVIVKVAISLIIIPWGGAAGVAAVDLLTRLVMAAIILVALRRRLATDGPITLDNAKVAA</sequence>
<dbReference type="PANTHER" id="PTHR30250">
    <property type="entry name" value="PST FAMILY PREDICTED COLANIC ACID TRANSPORTER"/>
    <property type="match status" value="1"/>
</dbReference>
<feature type="transmembrane region" description="Helical" evidence="6">
    <location>
        <begin position="247"/>
        <end position="276"/>
    </location>
</feature>
<keyword evidence="3 6" id="KW-0812">Transmembrane</keyword>
<dbReference type="EMBL" id="ACYY01000024">
    <property type="protein sequence ID" value="EEW24161.1"/>
    <property type="molecule type" value="Genomic_DNA"/>
</dbReference>
<reference evidence="7 8" key="1">
    <citation type="submission" date="2009-08" db="EMBL/GenBank/DDBJ databases">
        <title>The draft genome of Rhodobacter sp. SW2.</title>
        <authorList>
            <consortium name="US DOE Joint Genome Institute (JGI-PGF)"/>
            <person name="Lucas S."/>
            <person name="Copeland A."/>
            <person name="Lapidus A."/>
            <person name="Glavina del Rio T."/>
            <person name="Tice H."/>
            <person name="Bruce D."/>
            <person name="Goodwin L."/>
            <person name="Pitluck S."/>
            <person name="Larimer F."/>
            <person name="Land M.L."/>
            <person name="Hauser L."/>
            <person name="Emerson D."/>
        </authorList>
    </citation>
    <scope>NUCLEOTIDE SEQUENCE [LARGE SCALE GENOMIC DNA]</scope>
    <source>
        <strain evidence="7 8">SW2</strain>
    </source>
</reference>
<dbReference type="InterPro" id="IPR002797">
    <property type="entry name" value="Polysacc_synth"/>
</dbReference>
<dbReference type="PANTHER" id="PTHR30250:SF11">
    <property type="entry name" value="O-ANTIGEN TRANSPORTER-RELATED"/>
    <property type="match status" value="1"/>
</dbReference>
<organism evidence="7 8">
    <name type="scientific">Rhodobacter ferrooxidans</name>
    <dbReference type="NCBI Taxonomy" id="371731"/>
    <lineage>
        <taxon>Bacteria</taxon>
        <taxon>Pseudomonadati</taxon>
        <taxon>Pseudomonadota</taxon>
        <taxon>Alphaproteobacteria</taxon>
        <taxon>Rhodobacterales</taxon>
        <taxon>Rhodobacter group</taxon>
        <taxon>Rhodobacter</taxon>
    </lineage>
</organism>
<feature type="transmembrane region" description="Helical" evidence="6">
    <location>
        <begin position="112"/>
        <end position="131"/>
    </location>
</feature>
<dbReference type="RefSeq" id="WP_008032197.1">
    <property type="nucleotide sequence ID" value="NZ_ACYY01000024.1"/>
</dbReference>
<feature type="transmembrane region" description="Helical" evidence="6">
    <location>
        <begin position="356"/>
        <end position="376"/>
    </location>
</feature>
<evidence type="ECO:0000256" key="3">
    <source>
        <dbReference type="ARBA" id="ARBA00022692"/>
    </source>
</evidence>
<comment type="subcellular location">
    <subcellularLocation>
        <location evidence="1">Cell membrane</location>
        <topology evidence="1">Multi-pass membrane protein</topology>
    </subcellularLocation>
</comment>
<feature type="transmembrane region" description="Helical" evidence="6">
    <location>
        <begin position="175"/>
        <end position="195"/>
    </location>
</feature>
<dbReference type="GO" id="GO:0005886">
    <property type="term" value="C:plasma membrane"/>
    <property type="evidence" value="ECO:0007669"/>
    <property type="project" value="UniProtKB-SubCell"/>
</dbReference>
<keyword evidence="5 6" id="KW-0472">Membrane</keyword>
<name>C8S4A2_9RHOB</name>
<dbReference type="Proteomes" id="UP000010121">
    <property type="component" value="Unassembled WGS sequence"/>
</dbReference>